<dbReference type="AlphaFoldDB" id="A0A2N9GVK1"/>
<accession>A0A2N9GVK1</accession>
<evidence type="ECO:0000313" key="1">
    <source>
        <dbReference type="EMBL" id="SPD03528.1"/>
    </source>
</evidence>
<organism evidence="1">
    <name type="scientific">Fagus sylvatica</name>
    <name type="common">Beechnut</name>
    <dbReference type="NCBI Taxonomy" id="28930"/>
    <lineage>
        <taxon>Eukaryota</taxon>
        <taxon>Viridiplantae</taxon>
        <taxon>Streptophyta</taxon>
        <taxon>Embryophyta</taxon>
        <taxon>Tracheophyta</taxon>
        <taxon>Spermatophyta</taxon>
        <taxon>Magnoliopsida</taxon>
        <taxon>eudicotyledons</taxon>
        <taxon>Gunneridae</taxon>
        <taxon>Pentapetalae</taxon>
        <taxon>rosids</taxon>
        <taxon>fabids</taxon>
        <taxon>Fagales</taxon>
        <taxon>Fagaceae</taxon>
        <taxon>Fagus</taxon>
    </lineage>
</organism>
<dbReference type="EMBL" id="OIVN01002425">
    <property type="protein sequence ID" value="SPD03528.1"/>
    <property type="molecule type" value="Genomic_DNA"/>
</dbReference>
<reference evidence="1" key="1">
    <citation type="submission" date="2018-02" db="EMBL/GenBank/DDBJ databases">
        <authorList>
            <person name="Cohen D.B."/>
            <person name="Kent A.D."/>
        </authorList>
    </citation>
    <scope>NUCLEOTIDE SEQUENCE</scope>
</reference>
<sequence length="188" mass="21486">MGDAAYRRKALDVYFPMILVKRGKPPANRELHVVAGVVIFPTHPGPSVNLQRFARTVDLVPRRQNSTFLVPLESLRYYFFQGSGLAGNRAKDGEIWSREQRSPECFWSIGGHFSDEDSGRLCVQARQRRWKSYENFSTALFRRPVFVRVVDVAPDVGFSAILVSPESLRYLLSEGTGLAQRRIWVRKI</sequence>
<proteinExistence type="predicted"/>
<name>A0A2N9GVK1_FAGSY</name>
<gene>
    <name evidence="1" type="ORF">FSB_LOCUS31410</name>
</gene>
<protein>
    <submittedName>
        <fullName evidence="1">Uncharacterized protein</fullName>
    </submittedName>
</protein>